<organism evidence="1 2">
    <name type="scientific">Paramecium tetraurelia</name>
    <dbReference type="NCBI Taxonomy" id="5888"/>
    <lineage>
        <taxon>Eukaryota</taxon>
        <taxon>Sar</taxon>
        <taxon>Alveolata</taxon>
        <taxon>Ciliophora</taxon>
        <taxon>Intramacronucleata</taxon>
        <taxon>Oligohymenophorea</taxon>
        <taxon>Peniculida</taxon>
        <taxon>Parameciidae</taxon>
        <taxon>Paramecium</taxon>
    </lineage>
</organism>
<dbReference type="GeneID" id="5010214"/>
<gene>
    <name evidence="1" type="ORF">GSPATT00028065001</name>
</gene>
<dbReference type="Proteomes" id="UP000000600">
    <property type="component" value="Unassembled WGS sequence"/>
</dbReference>
<keyword evidence="2" id="KW-1185">Reference proteome</keyword>
<dbReference type="InParanoid" id="A0BER5"/>
<dbReference type="EMBL" id="CT867989">
    <property type="protein sequence ID" value="CAK57032.1"/>
    <property type="molecule type" value="Genomic_DNA"/>
</dbReference>
<evidence type="ECO:0000313" key="1">
    <source>
        <dbReference type="EMBL" id="CAK57032.1"/>
    </source>
</evidence>
<dbReference type="KEGG" id="ptm:GSPATT00028065001"/>
<evidence type="ECO:0008006" key="3">
    <source>
        <dbReference type="Google" id="ProtNLM"/>
    </source>
</evidence>
<evidence type="ECO:0000313" key="2">
    <source>
        <dbReference type="Proteomes" id="UP000000600"/>
    </source>
</evidence>
<protein>
    <recommendedName>
        <fullName evidence="3">Transmembrane protein</fullName>
    </recommendedName>
</protein>
<accession>A0BER5</accession>
<reference evidence="1 2" key="1">
    <citation type="journal article" date="2006" name="Nature">
        <title>Global trends of whole-genome duplications revealed by the ciliate Paramecium tetraurelia.</title>
        <authorList>
            <consortium name="Genoscope"/>
            <person name="Aury J.-M."/>
            <person name="Jaillon O."/>
            <person name="Duret L."/>
            <person name="Noel B."/>
            <person name="Jubin C."/>
            <person name="Porcel B.M."/>
            <person name="Segurens B."/>
            <person name="Daubin V."/>
            <person name="Anthouard V."/>
            <person name="Aiach N."/>
            <person name="Arnaiz O."/>
            <person name="Billaut A."/>
            <person name="Beisson J."/>
            <person name="Blanc I."/>
            <person name="Bouhouche K."/>
            <person name="Camara F."/>
            <person name="Duharcourt S."/>
            <person name="Guigo R."/>
            <person name="Gogendeau D."/>
            <person name="Katinka M."/>
            <person name="Keller A.-M."/>
            <person name="Kissmehl R."/>
            <person name="Klotz C."/>
            <person name="Koll F."/>
            <person name="Le Moue A."/>
            <person name="Lepere C."/>
            <person name="Malinsky S."/>
            <person name="Nowacki M."/>
            <person name="Nowak J.K."/>
            <person name="Plattner H."/>
            <person name="Poulain J."/>
            <person name="Ruiz F."/>
            <person name="Serrano V."/>
            <person name="Zagulski M."/>
            <person name="Dessen P."/>
            <person name="Betermier M."/>
            <person name="Weissenbach J."/>
            <person name="Scarpelli C."/>
            <person name="Schachter V."/>
            <person name="Sperling L."/>
            <person name="Meyer E."/>
            <person name="Cohen J."/>
            <person name="Wincker P."/>
        </authorList>
    </citation>
    <scope>NUCLEOTIDE SEQUENCE [LARGE SCALE GENOMIC DNA]</scope>
    <source>
        <strain evidence="1 2">Stock d4-2</strain>
    </source>
</reference>
<name>A0BER5_PARTE</name>
<sequence>MFKMGWEYIITQFGLVFNNKCIAFISESNNIFILGILKVIKNQLNIFNNSRIQFLKSSKIQMINLGIFVDVLSKKFGTPFFILFAFFQDIPKSSQYIFCKLKKLLKYLIIYAPFAHINIQQQNNKLNLSKREHNIHVLSLF</sequence>
<dbReference type="RefSeq" id="XP_001424430.1">
    <property type="nucleotide sequence ID" value="XM_001424393.1"/>
</dbReference>
<dbReference type="AlphaFoldDB" id="A0BER5"/>
<dbReference type="HOGENOM" id="CLU_1829068_0_0_1"/>
<proteinExistence type="predicted"/>